<dbReference type="SUPFAM" id="SSF56634">
    <property type="entry name" value="Heme-dependent catalase-like"/>
    <property type="match status" value="1"/>
</dbReference>
<dbReference type="EMBL" id="QURH01000275">
    <property type="protein sequence ID" value="RFU40581.1"/>
    <property type="molecule type" value="Genomic_DNA"/>
</dbReference>
<dbReference type="AlphaFoldDB" id="A0A372JKM8"/>
<keyword evidence="3" id="KW-1185">Reference proteome</keyword>
<comment type="caution">
    <text evidence="2">The sequence shown here is derived from an EMBL/GenBank/DDBJ whole genome shotgun (WGS) entry which is preliminary data.</text>
</comment>
<organism evidence="2 3">
    <name type="scientific">Actinomadura logoneensis</name>
    <dbReference type="NCBI Taxonomy" id="2293572"/>
    <lineage>
        <taxon>Bacteria</taxon>
        <taxon>Bacillati</taxon>
        <taxon>Actinomycetota</taxon>
        <taxon>Actinomycetes</taxon>
        <taxon>Streptosporangiales</taxon>
        <taxon>Thermomonosporaceae</taxon>
        <taxon>Actinomadura</taxon>
    </lineage>
</organism>
<evidence type="ECO:0000313" key="3">
    <source>
        <dbReference type="Proteomes" id="UP000261811"/>
    </source>
</evidence>
<dbReference type="InterPro" id="IPR020835">
    <property type="entry name" value="Catalase_sf"/>
</dbReference>
<dbReference type="GO" id="GO:0020037">
    <property type="term" value="F:heme binding"/>
    <property type="evidence" value="ECO:0007669"/>
    <property type="project" value="InterPro"/>
</dbReference>
<feature type="compositionally biased region" description="Pro residues" evidence="1">
    <location>
        <begin position="265"/>
        <end position="274"/>
    </location>
</feature>
<name>A0A372JKM8_9ACTN</name>
<sequence>MTGHRTGAPPAKRRGVLPPADGRGGPPRAPGGLGTAVAKAAAVPFGIAARIRRARALHPHGHTYEGRLHITGARAAVVPPRTPVLGRPGEHDCIVRVSKAVSTPGRFPDILGIAVRLPLEDGPADLLFASTGSAPGLRHVLMPRVSYTQGAFTTLLPYDLGGRTRVLGLLPASGRAAPVDRDSLDQAIAAAPLAFRLVAAPLTGRWEACGTLYVHRPLLDHLPESEAFDPELHSVPGLHPAGPFQTFRRLAYAASRRASDRRLRPPPTSSRPVP</sequence>
<reference evidence="2 3" key="1">
    <citation type="submission" date="2018-08" db="EMBL/GenBank/DDBJ databases">
        <title>Actinomadura jelena sp. nov., a novel Actinomycete isolated from soil in Chad.</title>
        <authorList>
            <person name="Shi L."/>
        </authorList>
    </citation>
    <scope>NUCLEOTIDE SEQUENCE [LARGE SCALE GENOMIC DNA]</scope>
    <source>
        <strain evidence="2 3">NEAU-G17</strain>
    </source>
</reference>
<gene>
    <name evidence="2" type="ORF">DZF91_16340</name>
</gene>
<dbReference type="RefSeq" id="WP_117358320.1">
    <property type="nucleotide sequence ID" value="NZ_QURH01000275.1"/>
</dbReference>
<evidence type="ECO:0000256" key="1">
    <source>
        <dbReference type="SAM" id="MobiDB-lite"/>
    </source>
</evidence>
<dbReference type="OrthoDB" id="3368165at2"/>
<accession>A0A372JKM8</accession>
<dbReference type="Proteomes" id="UP000261811">
    <property type="component" value="Unassembled WGS sequence"/>
</dbReference>
<proteinExistence type="predicted"/>
<feature type="region of interest" description="Disordered" evidence="1">
    <location>
        <begin position="255"/>
        <end position="274"/>
    </location>
</feature>
<evidence type="ECO:0000313" key="2">
    <source>
        <dbReference type="EMBL" id="RFU40581.1"/>
    </source>
</evidence>
<protein>
    <submittedName>
        <fullName evidence="2">Phosphodiesterase</fullName>
    </submittedName>
</protein>
<feature type="region of interest" description="Disordered" evidence="1">
    <location>
        <begin position="1"/>
        <end position="34"/>
    </location>
</feature>